<dbReference type="PANTHER" id="PTHR30189:SF1">
    <property type="entry name" value="LPS-ASSEMBLY PROTEIN LPTD"/>
    <property type="match status" value="1"/>
</dbReference>
<dbReference type="Proteomes" id="UP001474120">
    <property type="component" value="Unassembled WGS sequence"/>
</dbReference>
<keyword evidence="1" id="KW-0998">Cell outer membrane</keyword>
<sequence length="500" mass="56860">MKSTLLLLLLCSLPLFCMAQGKRIEIIHSDNSSIDEVRLPGATILLGNIEIRHEGIKLNCKKAIHYKNENFIKAYGDVVLNQGDSVVQTSQYTEYNGNSQKALSWGNVVIKDSKMTLSTDTLNFDRSRQLLFYKYGATIKDSTNVLTSNTGNYYLENNKFQAISNVVLTNPDYVLESNHLDYYTDSGRAFLYGPSTIKSDENLIYCEKGFYDTKQNVSHFTKNARIEFDEKEIKADSLFYNRTLGFASATRDIVIIDTLNHVVLKGNYAEFFEKVDSAFVIDRALAVTNTNKDSLFIHGDTILATGKPEKRIIRAYHHVKFYKSDLSGKCDSIHSDQGSGLTQLFRSPVLWSKKSQITGDTIQLLNNTLTNQLDSLKVLRNAFIIDKDSIGFNQIKGRDLYGKFEENDLRYVTIIGNSEVIHFVRDEEQELIGIEKTSCSEIHFVLRDGKIESSKFITSPDGQTYPPSKLPLNARKLRGFIWREIEKPKSKDDIFIKDEE</sequence>
<reference evidence="4 5" key="1">
    <citation type="submission" date="2024-04" db="EMBL/GenBank/DDBJ databases">
        <title>whole genome sequencing of Lutimonas vermicola strain IMCC1616.</title>
        <authorList>
            <person name="Bae S.S."/>
        </authorList>
    </citation>
    <scope>NUCLEOTIDE SEQUENCE [LARGE SCALE GENOMIC DNA]</scope>
    <source>
        <strain evidence="4 5">IMCC1616</strain>
    </source>
</reference>
<evidence type="ECO:0000256" key="2">
    <source>
        <dbReference type="SAM" id="SignalP"/>
    </source>
</evidence>
<feature type="chain" id="PRO_5045373909" evidence="2">
    <location>
        <begin position="20"/>
        <end position="500"/>
    </location>
</feature>
<evidence type="ECO:0000259" key="3">
    <source>
        <dbReference type="Pfam" id="PF13100"/>
    </source>
</evidence>
<dbReference type="RefSeq" id="WP_342158043.1">
    <property type="nucleotide sequence ID" value="NZ_JBCDNA010000001.1"/>
</dbReference>
<comment type="caution">
    <text evidence="4">The sequence shown here is derived from an EMBL/GenBank/DDBJ whole genome shotgun (WGS) entry which is preliminary data.</text>
</comment>
<feature type="domain" description="Organic solvent tolerance-like N-terminal" evidence="3">
    <location>
        <begin position="23"/>
        <end position="177"/>
    </location>
</feature>
<evidence type="ECO:0000256" key="1">
    <source>
        <dbReference type="ARBA" id="ARBA00023237"/>
    </source>
</evidence>
<organism evidence="4 5">
    <name type="scientific">Lutimonas vermicola</name>
    <dbReference type="NCBI Taxonomy" id="414288"/>
    <lineage>
        <taxon>Bacteria</taxon>
        <taxon>Pseudomonadati</taxon>
        <taxon>Bacteroidota</taxon>
        <taxon>Flavobacteriia</taxon>
        <taxon>Flavobacteriales</taxon>
        <taxon>Flavobacteriaceae</taxon>
        <taxon>Lutimonas</taxon>
    </lineage>
</organism>
<dbReference type="InterPro" id="IPR005653">
    <property type="entry name" value="OstA-like_N"/>
</dbReference>
<keyword evidence="5" id="KW-1185">Reference proteome</keyword>
<evidence type="ECO:0000313" key="4">
    <source>
        <dbReference type="EMBL" id="MEL4454490.1"/>
    </source>
</evidence>
<dbReference type="PANTHER" id="PTHR30189">
    <property type="entry name" value="LPS-ASSEMBLY PROTEIN"/>
    <property type="match status" value="1"/>
</dbReference>
<dbReference type="InterPro" id="IPR050218">
    <property type="entry name" value="LptD"/>
</dbReference>
<feature type="signal peptide" evidence="2">
    <location>
        <begin position="1"/>
        <end position="19"/>
    </location>
</feature>
<accession>A0ABU9KWD7</accession>
<proteinExistence type="predicted"/>
<dbReference type="Gene3D" id="2.60.450.10">
    <property type="entry name" value="Lipopolysaccharide (LPS) transport protein A like domain"/>
    <property type="match status" value="2"/>
</dbReference>
<keyword evidence="1" id="KW-0472">Membrane</keyword>
<evidence type="ECO:0000313" key="5">
    <source>
        <dbReference type="Proteomes" id="UP001474120"/>
    </source>
</evidence>
<protein>
    <submittedName>
        <fullName evidence="4">OstA-like protein</fullName>
    </submittedName>
</protein>
<gene>
    <name evidence="4" type="ORF">AABB81_01185</name>
</gene>
<dbReference type="Pfam" id="PF13100">
    <property type="entry name" value="OstA_2"/>
    <property type="match status" value="1"/>
</dbReference>
<dbReference type="EMBL" id="JBCDNA010000001">
    <property type="protein sequence ID" value="MEL4454490.1"/>
    <property type="molecule type" value="Genomic_DNA"/>
</dbReference>
<keyword evidence="2" id="KW-0732">Signal</keyword>
<name>A0ABU9KWD7_9FLAO</name>